<name>A0ACA9SI22_9GLOM</name>
<keyword evidence="2" id="KW-1185">Reference proteome</keyword>
<evidence type="ECO:0000313" key="1">
    <source>
        <dbReference type="EMBL" id="CAG8839315.1"/>
    </source>
</evidence>
<protein>
    <submittedName>
        <fullName evidence="1">13129_t:CDS:1</fullName>
    </submittedName>
</protein>
<dbReference type="Proteomes" id="UP000789920">
    <property type="component" value="Unassembled WGS sequence"/>
</dbReference>
<dbReference type="EMBL" id="CAJVQC010123194">
    <property type="protein sequence ID" value="CAG8839315.1"/>
    <property type="molecule type" value="Genomic_DNA"/>
</dbReference>
<reference evidence="1" key="1">
    <citation type="submission" date="2021-06" db="EMBL/GenBank/DDBJ databases">
        <authorList>
            <person name="Kallberg Y."/>
            <person name="Tangrot J."/>
            <person name="Rosling A."/>
        </authorList>
    </citation>
    <scope>NUCLEOTIDE SEQUENCE</scope>
    <source>
        <strain evidence="1">MA461A</strain>
    </source>
</reference>
<sequence length="46" mass="5070">VSDYGGIVKLFSNHDNIKNIDGSNNDNIKKIDGCFLVILNVTGIYK</sequence>
<proteinExistence type="predicted"/>
<organism evidence="1 2">
    <name type="scientific">Racocetra persica</name>
    <dbReference type="NCBI Taxonomy" id="160502"/>
    <lineage>
        <taxon>Eukaryota</taxon>
        <taxon>Fungi</taxon>
        <taxon>Fungi incertae sedis</taxon>
        <taxon>Mucoromycota</taxon>
        <taxon>Glomeromycotina</taxon>
        <taxon>Glomeromycetes</taxon>
        <taxon>Diversisporales</taxon>
        <taxon>Gigasporaceae</taxon>
        <taxon>Racocetra</taxon>
    </lineage>
</organism>
<gene>
    <name evidence="1" type="ORF">RPERSI_LOCUS31004</name>
</gene>
<evidence type="ECO:0000313" key="2">
    <source>
        <dbReference type="Proteomes" id="UP000789920"/>
    </source>
</evidence>
<feature type="non-terminal residue" evidence="1">
    <location>
        <position position="1"/>
    </location>
</feature>
<accession>A0ACA9SI22</accession>
<comment type="caution">
    <text evidence="1">The sequence shown here is derived from an EMBL/GenBank/DDBJ whole genome shotgun (WGS) entry which is preliminary data.</text>
</comment>